<proteinExistence type="predicted"/>
<name>A0A1F6C9Y8_HANXR</name>
<comment type="caution">
    <text evidence="1">The sequence shown here is derived from an EMBL/GenBank/DDBJ whole genome shotgun (WGS) entry which is preliminary data.</text>
</comment>
<organism evidence="1 2">
    <name type="scientific">Handelsmanbacteria sp. (strain RIFCSPLOWO2_12_FULL_64_10)</name>
    <dbReference type="NCBI Taxonomy" id="1817868"/>
    <lineage>
        <taxon>Bacteria</taxon>
        <taxon>Candidatus Handelsmaniibacteriota</taxon>
    </lineage>
</organism>
<dbReference type="EMBL" id="MFKF01000352">
    <property type="protein sequence ID" value="OGG45965.1"/>
    <property type="molecule type" value="Genomic_DNA"/>
</dbReference>
<evidence type="ECO:0000313" key="1">
    <source>
        <dbReference type="EMBL" id="OGG45965.1"/>
    </source>
</evidence>
<dbReference type="AlphaFoldDB" id="A0A1F6C9Y8"/>
<dbReference type="Proteomes" id="UP000178606">
    <property type="component" value="Unassembled WGS sequence"/>
</dbReference>
<reference evidence="1 2" key="1">
    <citation type="journal article" date="2016" name="Nat. Commun.">
        <title>Thousands of microbial genomes shed light on interconnected biogeochemical processes in an aquifer system.</title>
        <authorList>
            <person name="Anantharaman K."/>
            <person name="Brown C.T."/>
            <person name="Hug L.A."/>
            <person name="Sharon I."/>
            <person name="Castelle C.J."/>
            <person name="Probst A.J."/>
            <person name="Thomas B.C."/>
            <person name="Singh A."/>
            <person name="Wilkins M.J."/>
            <person name="Karaoz U."/>
            <person name="Brodie E.L."/>
            <person name="Williams K.H."/>
            <person name="Hubbard S.S."/>
            <person name="Banfield J.F."/>
        </authorList>
    </citation>
    <scope>NUCLEOTIDE SEQUENCE [LARGE SCALE GENOMIC DNA]</scope>
    <source>
        <strain evidence="2">RIFCSPLOWO2_12_FULL_64_10</strain>
    </source>
</reference>
<evidence type="ECO:0000313" key="2">
    <source>
        <dbReference type="Proteomes" id="UP000178606"/>
    </source>
</evidence>
<accession>A0A1F6C9Y8</accession>
<sequence length="75" mass="8300">MALDFGDGWQGFSKFLVGFKNNPNGVLQVLQGFGVGFTFYVASLQDRTLGVVSALFHTFQDDGIQMCFHNLLLHS</sequence>
<protein>
    <submittedName>
        <fullName evidence="1">Uncharacterized protein</fullName>
    </submittedName>
</protein>
<gene>
    <name evidence="1" type="ORF">A3F84_01180</name>
</gene>